<gene>
    <name evidence="9" type="ORF">CLV35_2643</name>
</gene>
<dbReference type="Gene3D" id="1.20.1250.20">
    <property type="entry name" value="MFS general substrate transporter like domains"/>
    <property type="match status" value="1"/>
</dbReference>
<comment type="caution">
    <text evidence="9">The sequence shown here is derived from an EMBL/GenBank/DDBJ whole genome shotgun (WGS) entry which is preliminary data.</text>
</comment>
<dbReference type="Pfam" id="PF07690">
    <property type="entry name" value="MFS_1"/>
    <property type="match status" value="1"/>
</dbReference>
<keyword evidence="2" id="KW-0813">Transport</keyword>
<dbReference type="Proteomes" id="UP000281955">
    <property type="component" value="Unassembled WGS sequence"/>
</dbReference>
<feature type="transmembrane region" description="Helical" evidence="7">
    <location>
        <begin position="214"/>
        <end position="233"/>
    </location>
</feature>
<dbReference type="InterPro" id="IPR004638">
    <property type="entry name" value="EmrB-like"/>
</dbReference>
<dbReference type="PANTHER" id="PTHR42718:SF39">
    <property type="entry name" value="ACTINORHODIN TRANSPORTER-RELATED"/>
    <property type="match status" value="1"/>
</dbReference>
<evidence type="ECO:0000313" key="9">
    <source>
        <dbReference type="EMBL" id="RKS72399.1"/>
    </source>
</evidence>
<dbReference type="InterPro" id="IPR020846">
    <property type="entry name" value="MFS_dom"/>
</dbReference>
<evidence type="ECO:0000256" key="3">
    <source>
        <dbReference type="ARBA" id="ARBA00022475"/>
    </source>
</evidence>
<evidence type="ECO:0000256" key="5">
    <source>
        <dbReference type="ARBA" id="ARBA00022989"/>
    </source>
</evidence>
<evidence type="ECO:0000259" key="8">
    <source>
        <dbReference type="PROSITE" id="PS50850"/>
    </source>
</evidence>
<dbReference type="InterPro" id="IPR036259">
    <property type="entry name" value="MFS_trans_sf"/>
</dbReference>
<accession>A0A420XM04</accession>
<dbReference type="InterPro" id="IPR011701">
    <property type="entry name" value="MFS"/>
</dbReference>
<proteinExistence type="predicted"/>
<dbReference type="RefSeq" id="WP_231121781.1">
    <property type="nucleotide sequence ID" value="NZ_RBWV01000013.1"/>
</dbReference>
<feature type="transmembrane region" description="Helical" evidence="7">
    <location>
        <begin position="455"/>
        <end position="477"/>
    </location>
</feature>
<dbReference type="PROSITE" id="PS50850">
    <property type="entry name" value="MFS"/>
    <property type="match status" value="1"/>
</dbReference>
<feature type="transmembrane region" description="Helical" evidence="7">
    <location>
        <begin position="283"/>
        <end position="308"/>
    </location>
</feature>
<dbReference type="CDD" id="cd17321">
    <property type="entry name" value="MFS_MMR_MDR_like"/>
    <property type="match status" value="1"/>
</dbReference>
<feature type="transmembrane region" description="Helical" evidence="7">
    <location>
        <begin position="148"/>
        <end position="174"/>
    </location>
</feature>
<feature type="transmembrane region" description="Helical" evidence="7">
    <location>
        <begin position="24"/>
        <end position="46"/>
    </location>
</feature>
<feature type="transmembrane region" description="Helical" evidence="7">
    <location>
        <begin position="245"/>
        <end position="262"/>
    </location>
</feature>
<sequence>MTDVQQTPRSDQGEDQLDPKRWRALAVCLVAAFMTLLDVSIVNVALPSIQKGLHAGPSAVQWVLSGYAVAFGLLLVPAGRIGDAIGRRTVFMIGVTVFTIASVVCGIAPNSASLAVARLVQGAGAGIIIPQNAGVIQQLFRGKERGQAFGLLGTVIGLSTAIGPLAGGLLIQAFGETNGWRWIFFINLPIGLLVLPFARRLLPGRQKEGKHESLDPVGVALLALSVVLVLLPLVEEREWKGALKWLLIPAGLLVAVGFVLWERRYARSGRMPVVDLSLFTVRSYAMGNAIGSVYFAGFTGIFFVYTLFLQQGRGYTALEAGLASLPFAVGSGVSSGIGGRYVATVGRKLVVAGLVLVVIGLAATDLVIEQVTGKGIGWALALPFLVAGIGGGLVIAPNTSISLSEVPPAVSGAASGVLQTGQRVGTALGIAVVGSVFFSRLAATQGKDWASALEHGLLVSTAFVALALVLGIVDLVAKGAHHGRHEAA</sequence>
<keyword evidence="5 7" id="KW-1133">Transmembrane helix</keyword>
<comment type="subcellular location">
    <subcellularLocation>
        <location evidence="1">Cell membrane</location>
        <topology evidence="1">Multi-pass membrane protein</topology>
    </subcellularLocation>
</comment>
<feature type="transmembrane region" description="Helical" evidence="7">
    <location>
        <begin position="349"/>
        <end position="368"/>
    </location>
</feature>
<dbReference type="EMBL" id="RBWV01000013">
    <property type="protein sequence ID" value="RKS72399.1"/>
    <property type="molecule type" value="Genomic_DNA"/>
</dbReference>
<feature type="transmembrane region" description="Helical" evidence="7">
    <location>
        <begin position="424"/>
        <end position="443"/>
    </location>
</feature>
<evidence type="ECO:0000256" key="4">
    <source>
        <dbReference type="ARBA" id="ARBA00022692"/>
    </source>
</evidence>
<protein>
    <submittedName>
        <fullName evidence="9">EmrB/QacA subfamily drug resistance transporter</fullName>
    </submittedName>
</protein>
<evidence type="ECO:0000256" key="6">
    <source>
        <dbReference type="ARBA" id="ARBA00023136"/>
    </source>
</evidence>
<dbReference type="NCBIfam" id="TIGR00711">
    <property type="entry name" value="efflux_EmrB"/>
    <property type="match status" value="1"/>
</dbReference>
<dbReference type="SUPFAM" id="SSF103473">
    <property type="entry name" value="MFS general substrate transporter"/>
    <property type="match status" value="1"/>
</dbReference>
<dbReference type="GO" id="GO:0022857">
    <property type="term" value="F:transmembrane transporter activity"/>
    <property type="evidence" value="ECO:0007669"/>
    <property type="project" value="InterPro"/>
</dbReference>
<keyword evidence="6 7" id="KW-0472">Membrane</keyword>
<keyword evidence="4 7" id="KW-0812">Transmembrane</keyword>
<keyword evidence="10" id="KW-1185">Reference proteome</keyword>
<keyword evidence="3" id="KW-1003">Cell membrane</keyword>
<feature type="transmembrane region" description="Helical" evidence="7">
    <location>
        <begin position="380"/>
        <end position="403"/>
    </location>
</feature>
<dbReference type="PRINTS" id="PR01036">
    <property type="entry name" value="TCRTETB"/>
</dbReference>
<dbReference type="AlphaFoldDB" id="A0A420XM04"/>
<feature type="transmembrane region" description="Helical" evidence="7">
    <location>
        <begin position="115"/>
        <end position="136"/>
    </location>
</feature>
<dbReference type="InParanoid" id="A0A420XM04"/>
<feature type="domain" description="Major facilitator superfamily (MFS) profile" evidence="8">
    <location>
        <begin position="24"/>
        <end position="479"/>
    </location>
</feature>
<reference evidence="9 10" key="1">
    <citation type="submission" date="2018-10" db="EMBL/GenBank/DDBJ databases">
        <title>Genomic Encyclopedia of Archaeal and Bacterial Type Strains, Phase II (KMG-II): from individual species to whole genera.</title>
        <authorList>
            <person name="Goeker M."/>
        </authorList>
    </citation>
    <scope>NUCLEOTIDE SEQUENCE [LARGE SCALE GENOMIC DNA]</scope>
    <source>
        <strain evidence="9 10">RP-AC37</strain>
    </source>
</reference>
<dbReference type="Gene3D" id="1.20.1720.10">
    <property type="entry name" value="Multidrug resistance protein D"/>
    <property type="match status" value="1"/>
</dbReference>
<feature type="transmembrane region" description="Helical" evidence="7">
    <location>
        <begin position="58"/>
        <end position="78"/>
    </location>
</feature>
<name>A0A420XM04_9ACTN</name>
<evidence type="ECO:0000313" key="10">
    <source>
        <dbReference type="Proteomes" id="UP000281955"/>
    </source>
</evidence>
<dbReference type="PANTHER" id="PTHR42718">
    <property type="entry name" value="MAJOR FACILITATOR SUPERFAMILY MULTIDRUG TRANSPORTER MFSC"/>
    <property type="match status" value="1"/>
</dbReference>
<evidence type="ECO:0000256" key="2">
    <source>
        <dbReference type="ARBA" id="ARBA00022448"/>
    </source>
</evidence>
<feature type="transmembrane region" description="Helical" evidence="7">
    <location>
        <begin position="320"/>
        <end position="342"/>
    </location>
</feature>
<dbReference type="FunCoup" id="A0A420XM04">
    <property type="interactions" value="33"/>
</dbReference>
<evidence type="ECO:0000256" key="1">
    <source>
        <dbReference type="ARBA" id="ARBA00004651"/>
    </source>
</evidence>
<dbReference type="GO" id="GO:0005886">
    <property type="term" value="C:plasma membrane"/>
    <property type="evidence" value="ECO:0007669"/>
    <property type="project" value="UniProtKB-SubCell"/>
</dbReference>
<feature type="transmembrane region" description="Helical" evidence="7">
    <location>
        <begin position="180"/>
        <end position="202"/>
    </location>
</feature>
<evidence type="ECO:0000256" key="7">
    <source>
        <dbReference type="SAM" id="Phobius"/>
    </source>
</evidence>
<feature type="transmembrane region" description="Helical" evidence="7">
    <location>
        <begin position="90"/>
        <end position="109"/>
    </location>
</feature>
<organism evidence="9 10">
    <name type="scientific">Motilibacter peucedani</name>
    <dbReference type="NCBI Taxonomy" id="598650"/>
    <lineage>
        <taxon>Bacteria</taxon>
        <taxon>Bacillati</taxon>
        <taxon>Actinomycetota</taxon>
        <taxon>Actinomycetes</taxon>
        <taxon>Motilibacterales</taxon>
        <taxon>Motilibacteraceae</taxon>
        <taxon>Motilibacter</taxon>
    </lineage>
</organism>